<evidence type="ECO:0000259" key="4">
    <source>
        <dbReference type="Pfam" id="PF00703"/>
    </source>
</evidence>
<dbReference type="Pfam" id="PF00703">
    <property type="entry name" value="Glyco_hydro_2"/>
    <property type="match status" value="1"/>
</dbReference>
<dbReference type="EMBL" id="FQUX01000001">
    <property type="protein sequence ID" value="SHE76428.1"/>
    <property type="molecule type" value="Genomic_DNA"/>
</dbReference>
<gene>
    <name evidence="7" type="ORF">SAMN03080594_1011213</name>
</gene>
<organism evidence="7 8">
    <name type="scientific">Arenibacter palladensis</name>
    <dbReference type="NCBI Taxonomy" id="237373"/>
    <lineage>
        <taxon>Bacteria</taxon>
        <taxon>Pseudomonadati</taxon>
        <taxon>Bacteroidota</taxon>
        <taxon>Flavobacteriia</taxon>
        <taxon>Flavobacteriales</taxon>
        <taxon>Flavobacteriaceae</taxon>
        <taxon>Arenibacter</taxon>
    </lineage>
</organism>
<evidence type="ECO:0000259" key="5">
    <source>
        <dbReference type="Pfam" id="PF02836"/>
    </source>
</evidence>
<dbReference type="GO" id="GO:0004553">
    <property type="term" value="F:hydrolase activity, hydrolyzing O-glycosyl compounds"/>
    <property type="evidence" value="ECO:0007669"/>
    <property type="project" value="InterPro"/>
</dbReference>
<keyword evidence="2 7" id="KW-0378">Hydrolase</keyword>
<dbReference type="Gene3D" id="3.20.20.80">
    <property type="entry name" value="Glycosidases"/>
    <property type="match status" value="1"/>
</dbReference>
<dbReference type="InterPro" id="IPR051913">
    <property type="entry name" value="GH2_Domain-Containing"/>
</dbReference>
<keyword evidence="3" id="KW-0326">Glycosidase</keyword>
<dbReference type="PROSITE" id="PS51257">
    <property type="entry name" value="PROKAR_LIPOPROTEIN"/>
    <property type="match status" value="1"/>
</dbReference>
<comment type="similarity">
    <text evidence="1">Belongs to the glycosyl hydrolase 2 family.</text>
</comment>
<dbReference type="GO" id="GO:0005975">
    <property type="term" value="P:carbohydrate metabolic process"/>
    <property type="evidence" value="ECO:0007669"/>
    <property type="project" value="InterPro"/>
</dbReference>
<sequence>MKFKVLILPILFLVFCSCEKEQTKEIDLSGEWQFQIDSLDQGITGQWYAKNLFDNVQLPGSMAENGKGNDITVDTHWTGSMWNDSLWYKDPKYAKYREPGNVKVSFWLSPEKVYYGPAWYQKKVSIPESWKKQHINLYLERAHWETTVWIDEQKVGVQNSLGTPHDYNLSDYLTPGEHTITIRVDNRVKDIDPGVDAHSISDNTQTNWNGIVGDIKLTASSPIIFQNIKLYPNVTDKMVTVKGQVSNSSGSSQKCKILLQVREVGHTKKELQKVIKEIEIDAEGQFEIEYAMGDSPLLWDEFNPNLYNMQLRLESEQGIDQKEVTFGMRDFEVDGKHFAINGRPVFLRGTLECSIFPLTGYPPTNVEEWKRILKTIQNYGLNHMRFHSYCPPEAAFQAADELGVYIQVEASAWANIGDGKPIDQWIYKEAEAIINSYGNHPSFVMMAYGNEPSGENHEKYLEKFVEYFKKLDNRRLYTSGAGWPLLDNLDYYNHKGPRIQGWAQELNSIINAEPPQTEFDYDKLIQETPMPYVSHEMGQWCAYPNFKEMSKYTGVLKPKNFEIFKETLEDNHLGHLADSLLLASGKLQVLCYKADIEAALRTKDMAGFQLLDLHDFPGQGTALVGVLDAFWDEKGYVTADEFREFNSETVPLARLAKRIFMNNETLKAVVEVAHYGERPLNDIIPTWELSDKNGVSYAKGEFPKTNIPMGNGYRLGEISVDLNTSEKAQKLVLTVVVGKHENSWDLWVYPSQNEPIVKANQIMVVQKFDTRTINYLKNGGNVLLNITKGDIAPKKGGDIGVGFSSIFWNTSWTNGQKPHTLGILTNPKHPALAEFPTEYHSNWQWWDAMTHSNAMVLDDFTPDLKPIVRIVDDWFENRRTALLFEVKVGKGKLLISGIDLHTDLERRPEARQLLYSLKKYISSDKFNPEIKMDSDDIKSLFTY</sequence>
<dbReference type="RefSeq" id="WP_072860752.1">
    <property type="nucleotide sequence ID" value="NZ_FQUX01000001.1"/>
</dbReference>
<dbReference type="OrthoDB" id="9814867at2"/>
<dbReference type="PANTHER" id="PTHR42732">
    <property type="entry name" value="BETA-GALACTOSIDASE"/>
    <property type="match status" value="1"/>
</dbReference>
<dbReference type="SUPFAM" id="SSF51445">
    <property type="entry name" value="(Trans)glycosidases"/>
    <property type="match status" value="1"/>
</dbReference>
<dbReference type="InterPro" id="IPR006104">
    <property type="entry name" value="Glyco_hydro_2_N"/>
</dbReference>
<dbReference type="AlphaFoldDB" id="A0A1M4W588"/>
<keyword evidence="8" id="KW-1185">Reference proteome</keyword>
<dbReference type="InterPro" id="IPR006102">
    <property type="entry name" value="Ig-like_GH2"/>
</dbReference>
<accession>A0A1M4W588</accession>
<feature type="domain" description="Glycosyl hydrolases family 2 sugar binding" evidence="6">
    <location>
        <begin position="28"/>
        <end position="218"/>
    </location>
</feature>
<name>A0A1M4W588_9FLAO</name>
<proteinExistence type="inferred from homology"/>
<dbReference type="SUPFAM" id="SSF49303">
    <property type="entry name" value="beta-Galactosidase/glucuronidase domain"/>
    <property type="match status" value="1"/>
</dbReference>
<dbReference type="Gene3D" id="2.60.120.260">
    <property type="entry name" value="Galactose-binding domain-like"/>
    <property type="match status" value="1"/>
</dbReference>
<evidence type="ECO:0000313" key="8">
    <source>
        <dbReference type="Proteomes" id="UP000184406"/>
    </source>
</evidence>
<evidence type="ECO:0000313" key="7">
    <source>
        <dbReference type="EMBL" id="SHE76428.1"/>
    </source>
</evidence>
<feature type="domain" description="Glycoside hydrolase family 2 immunoglobulin-like beta-sandwich" evidence="4">
    <location>
        <begin position="226"/>
        <end position="329"/>
    </location>
</feature>
<dbReference type="Gene3D" id="2.60.40.10">
    <property type="entry name" value="Immunoglobulins"/>
    <property type="match status" value="1"/>
</dbReference>
<dbReference type="SUPFAM" id="SSF49785">
    <property type="entry name" value="Galactose-binding domain-like"/>
    <property type="match status" value="1"/>
</dbReference>
<dbReference type="InterPro" id="IPR013783">
    <property type="entry name" value="Ig-like_fold"/>
</dbReference>
<reference evidence="8" key="1">
    <citation type="submission" date="2016-11" db="EMBL/GenBank/DDBJ databases">
        <authorList>
            <person name="Varghese N."/>
            <person name="Submissions S."/>
        </authorList>
    </citation>
    <scope>NUCLEOTIDE SEQUENCE [LARGE SCALE GENOMIC DNA]</scope>
    <source>
        <strain evidence="8">DSM 17539</strain>
    </source>
</reference>
<evidence type="ECO:0000259" key="6">
    <source>
        <dbReference type="Pfam" id="PF02837"/>
    </source>
</evidence>
<dbReference type="PANTHER" id="PTHR42732:SF1">
    <property type="entry name" value="BETA-MANNOSIDASE"/>
    <property type="match status" value="1"/>
</dbReference>
<evidence type="ECO:0000256" key="1">
    <source>
        <dbReference type="ARBA" id="ARBA00007401"/>
    </source>
</evidence>
<dbReference type="Pfam" id="PF02837">
    <property type="entry name" value="Glyco_hydro_2_N"/>
    <property type="match status" value="1"/>
</dbReference>
<protein>
    <submittedName>
        <fullName evidence="7">Glycosyl hydrolases family 2, TIM barrel domain</fullName>
    </submittedName>
</protein>
<dbReference type="InterPro" id="IPR017853">
    <property type="entry name" value="GH"/>
</dbReference>
<dbReference type="Proteomes" id="UP000184406">
    <property type="component" value="Unassembled WGS sequence"/>
</dbReference>
<dbReference type="InterPro" id="IPR008979">
    <property type="entry name" value="Galactose-bd-like_sf"/>
</dbReference>
<dbReference type="InterPro" id="IPR006103">
    <property type="entry name" value="Glyco_hydro_2_cat"/>
</dbReference>
<feature type="domain" description="Glycoside hydrolase family 2 catalytic" evidence="5">
    <location>
        <begin position="332"/>
        <end position="478"/>
    </location>
</feature>
<dbReference type="Pfam" id="PF02836">
    <property type="entry name" value="Glyco_hydro_2_C"/>
    <property type="match status" value="1"/>
</dbReference>
<dbReference type="InterPro" id="IPR036156">
    <property type="entry name" value="Beta-gal/glucu_dom_sf"/>
</dbReference>
<evidence type="ECO:0000256" key="2">
    <source>
        <dbReference type="ARBA" id="ARBA00022801"/>
    </source>
</evidence>
<evidence type="ECO:0000256" key="3">
    <source>
        <dbReference type="ARBA" id="ARBA00023295"/>
    </source>
</evidence>